<keyword evidence="2" id="KW-0560">Oxidoreductase</keyword>
<protein>
    <submittedName>
        <fullName evidence="2">Catechol 2,3-dioxygenase-like lactoylglutathione lyase family enzyme</fullName>
    </submittedName>
</protein>
<evidence type="ECO:0000313" key="3">
    <source>
        <dbReference type="Proteomes" id="UP000219546"/>
    </source>
</evidence>
<dbReference type="EMBL" id="OAOP01000008">
    <property type="protein sequence ID" value="SNX74027.1"/>
    <property type="molecule type" value="Genomic_DNA"/>
</dbReference>
<dbReference type="RefSeq" id="WP_097159753.1">
    <property type="nucleotide sequence ID" value="NZ_JBEPMQ010000008.1"/>
</dbReference>
<keyword evidence="2" id="KW-0223">Dioxygenase</keyword>
<dbReference type="PROSITE" id="PS51819">
    <property type="entry name" value="VOC"/>
    <property type="match status" value="1"/>
</dbReference>
<organism evidence="2 3">
    <name type="scientific">Bacillus oleivorans</name>
    <dbReference type="NCBI Taxonomy" id="1448271"/>
    <lineage>
        <taxon>Bacteria</taxon>
        <taxon>Bacillati</taxon>
        <taxon>Bacillota</taxon>
        <taxon>Bacilli</taxon>
        <taxon>Bacillales</taxon>
        <taxon>Bacillaceae</taxon>
        <taxon>Bacillus</taxon>
    </lineage>
</organism>
<dbReference type="Pfam" id="PF00903">
    <property type="entry name" value="Glyoxalase"/>
    <property type="match status" value="1"/>
</dbReference>
<gene>
    <name evidence="2" type="ORF">SAMN05877753_108116</name>
</gene>
<dbReference type="OrthoDB" id="3826308at2"/>
<dbReference type="AlphaFoldDB" id="A0A285D2H8"/>
<dbReference type="SUPFAM" id="SSF54593">
    <property type="entry name" value="Glyoxalase/Bleomycin resistance protein/Dihydroxybiphenyl dioxygenase"/>
    <property type="match status" value="1"/>
</dbReference>
<dbReference type="InterPro" id="IPR037523">
    <property type="entry name" value="VOC_core"/>
</dbReference>
<sequence>MLNEICALTIKVKDIQESLYFYSELLGFQVSKYYGESIVSLQHKDLPIILEKANDLHLPPKGNVLPALVSEKLDEDIQALREKGVTVIFDEPKPCPPGRYTVIEDPTGNQIEILEFSK</sequence>
<evidence type="ECO:0000259" key="1">
    <source>
        <dbReference type="PROSITE" id="PS51819"/>
    </source>
</evidence>
<proteinExistence type="predicted"/>
<dbReference type="Proteomes" id="UP000219546">
    <property type="component" value="Unassembled WGS sequence"/>
</dbReference>
<accession>A0A285D2H8</accession>
<name>A0A285D2H8_9BACI</name>
<keyword evidence="2" id="KW-0456">Lyase</keyword>
<dbReference type="GO" id="GO:0016829">
    <property type="term" value="F:lyase activity"/>
    <property type="evidence" value="ECO:0007669"/>
    <property type="project" value="UniProtKB-KW"/>
</dbReference>
<dbReference type="GO" id="GO:0051213">
    <property type="term" value="F:dioxygenase activity"/>
    <property type="evidence" value="ECO:0007669"/>
    <property type="project" value="UniProtKB-KW"/>
</dbReference>
<feature type="domain" description="VOC" evidence="1">
    <location>
        <begin position="4"/>
        <end position="116"/>
    </location>
</feature>
<keyword evidence="3" id="KW-1185">Reference proteome</keyword>
<dbReference type="InterPro" id="IPR004360">
    <property type="entry name" value="Glyas_Fos-R_dOase_dom"/>
</dbReference>
<dbReference type="InterPro" id="IPR029068">
    <property type="entry name" value="Glyas_Bleomycin-R_OHBP_Dase"/>
</dbReference>
<reference evidence="2 3" key="1">
    <citation type="submission" date="2017-08" db="EMBL/GenBank/DDBJ databases">
        <authorList>
            <person name="de Groot N.N."/>
        </authorList>
    </citation>
    <scope>NUCLEOTIDE SEQUENCE [LARGE SCALE GENOMIC DNA]</scope>
    <source>
        <strain evidence="2 3">JC228</strain>
    </source>
</reference>
<dbReference type="Gene3D" id="3.10.180.10">
    <property type="entry name" value="2,3-Dihydroxybiphenyl 1,2-Dioxygenase, domain 1"/>
    <property type="match status" value="1"/>
</dbReference>
<evidence type="ECO:0000313" key="2">
    <source>
        <dbReference type="EMBL" id="SNX74027.1"/>
    </source>
</evidence>